<dbReference type="EMBL" id="GG674993">
    <property type="protein sequence ID" value="EER13683.1"/>
    <property type="molecule type" value="Genomic_DNA"/>
</dbReference>
<dbReference type="AlphaFoldDB" id="C5KPA9"/>
<dbReference type="Proteomes" id="UP000007800">
    <property type="component" value="Unassembled WGS sequence"/>
</dbReference>
<dbReference type="RefSeq" id="XP_002781888.1">
    <property type="nucleotide sequence ID" value="XM_002781842.1"/>
</dbReference>
<dbReference type="InParanoid" id="C5KPA9"/>
<keyword evidence="2" id="KW-1185">Reference proteome</keyword>
<accession>C5KPA9</accession>
<organism evidence="2">
    <name type="scientific">Perkinsus marinus (strain ATCC 50983 / TXsc)</name>
    <dbReference type="NCBI Taxonomy" id="423536"/>
    <lineage>
        <taxon>Eukaryota</taxon>
        <taxon>Sar</taxon>
        <taxon>Alveolata</taxon>
        <taxon>Perkinsozoa</taxon>
        <taxon>Perkinsea</taxon>
        <taxon>Perkinsida</taxon>
        <taxon>Perkinsidae</taxon>
        <taxon>Perkinsus</taxon>
    </lineage>
</organism>
<evidence type="ECO:0000313" key="2">
    <source>
        <dbReference type="Proteomes" id="UP000007800"/>
    </source>
</evidence>
<name>C5KPA9_PERM5</name>
<evidence type="ECO:0000313" key="1">
    <source>
        <dbReference type="EMBL" id="EER13683.1"/>
    </source>
</evidence>
<dbReference type="OrthoDB" id="10496128at2759"/>
<sequence length="311" mass="35116">MGRKSLDPLDPRPYYVKRRDLTSGRVHYHCAVEGCNRKWTCDNVTRLRHHLRCDHEAFELRNVLNKRRAKSPASGRSCGTTVTPIVYDKVKPTVQEPTAPEDLQGVDQPLLESFLVPSPSSKLLGSFHLHLVKSLLAACLPNHAREWLYSVSLKDAFKMLRRGYIPLAKDEFMVLKEAAFRECLESHITELVSAAKRTGQMALILDSSYVTSGETLYSVYGSFKDERHFKVLPFGFYVLADCSEDAAKEKLGNWIKGEIWPELSSNCVRLEAVIHSGGPILEAAALIARGYEEVALRDLDDNELADREKRN</sequence>
<gene>
    <name evidence="1" type="ORF">Pmar_PMAR019556</name>
</gene>
<proteinExistence type="predicted"/>
<dbReference type="GeneID" id="9043146"/>
<protein>
    <submittedName>
        <fullName evidence="1">Uncharacterized protein</fullName>
    </submittedName>
</protein>
<reference evidence="1 2" key="1">
    <citation type="submission" date="2008-07" db="EMBL/GenBank/DDBJ databases">
        <authorList>
            <person name="El-Sayed N."/>
            <person name="Caler E."/>
            <person name="Inman J."/>
            <person name="Amedeo P."/>
            <person name="Hass B."/>
            <person name="Wortman J."/>
        </authorList>
    </citation>
    <scope>NUCLEOTIDE SEQUENCE [LARGE SCALE GENOMIC DNA]</scope>
    <source>
        <strain evidence="2">ATCC 50983 / TXsc</strain>
    </source>
</reference>